<feature type="compositionally biased region" description="Polar residues" evidence="9">
    <location>
        <begin position="866"/>
        <end position="875"/>
    </location>
</feature>
<keyword evidence="6" id="KW-0445">Lipid transport</keyword>
<dbReference type="CDD" id="cd21675">
    <property type="entry name" value="SMP_TEX2"/>
    <property type="match status" value="1"/>
</dbReference>
<evidence type="ECO:0000256" key="2">
    <source>
        <dbReference type="ARBA" id="ARBA00022448"/>
    </source>
</evidence>
<protein>
    <submittedName>
        <fullName evidence="12">Integral membrane protein conserved region-domain-containing protein</fullName>
    </submittedName>
</protein>
<evidence type="ECO:0000256" key="1">
    <source>
        <dbReference type="ARBA" id="ARBA00004586"/>
    </source>
</evidence>
<feature type="domain" description="SMP-LTD" evidence="11">
    <location>
        <begin position="276"/>
        <end position="469"/>
    </location>
</feature>
<feature type="compositionally biased region" description="Pro residues" evidence="9">
    <location>
        <begin position="765"/>
        <end position="775"/>
    </location>
</feature>
<dbReference type="EMBL" id="JBFXLT010000020">
    <property type="protein sequence ID" value="KAL2816942.1"/>
    <property type="molecule type" value="Genomic_DNA"/>
</dbReference>
<proteinExistence type="predicted"/>
<dbReference type="Proteomes" id="UP001610334">
    <property type="component" value="Unassembled WGS sequence"/>
</dbReference>
<sequence length="905" mass="99912">MGYFNSFLFAYFLGGLTLLPLVLSLFLIYSYFFLPPSSPQSDHASASAVASIRRTNDDQYSLKSGTDELAEKFYRTHDTDVAAGYFVVCREYVPGGVNGKPPERTTPAGEVIAAESPSVYQAMYRSLFDRKQAPTIEPTKTTTKNAKRVRNMFYIVLRHGHLMLYDDANQVEVRYVISLTHHDVSIYGGEGEIPEGELWLKRNAISLSRRLESLGDLGGPTPPFYFFSENLSEKEDFYFAMLQNQTKMGKAPDRPPMHQDFDVKHIVTLVQRLHSSEEQLQTRWINAVLGRMFLALYRTPEMENFVRTKIVKKISRVNKPNFISKIGLRSINMGNGAPFIINPRLKDLTVDGNCCVETDVQYTGNFRVEIAATVRIDLGQRFKAREVDIVLAVVLKELKGHLLIRFKPPPSNRAWIAFETMPDMVMDIEPVVSSKQITYGIIIRTIESKIREMVAESIVLPFWDDVPFLDTLAQRFRGGIWHQEAPDPDSTVDIPDESGGRSEVLEGSKEDLIKPLKSKDDRTMSAPALAESATNTVKSHKKSGLSADLGNGSDLPSPSGKATGSPPRAIRSRTFSHTADPVLTADHGQTDGILSDFKNEEKSYATSAMIEISNRSPPASPNKTPNNSPPTDSQSILETVFHSRESSIAESNRSLDEPSHDLPKRPSSAQTSETSLSMKDTANRSNTSLSSNKTRRSATLESSIRSVSSSGSSDKKSQASLSLNTATSMAKKWGLNMFGRGDSNAGQEISRPAGTPEEPIGRGHPLPPPGTPLPRPAKVNVKRNSVSIPKRKPVPTTPQDHETPEETGKHPPPKSPFPRRKPMLGVDGAAKQSDEILVIEAPYDSTPNSPADFGPDLTLVGRGTVESAQLAAQRSSEVKERRNDAEDQDDTLMNPQQFISRTLVG</sequence>
<dbReference type="PANTHER" id="PTHR13466">
    <property type="entry name" value="TEX2 PROTEIN-RELATED"/>
    <property type="match status" value="1"/>
</dbReference>
<evidence type="ECO:0000313" key="13">
    <source>
        <dbReference type="Proteomes" id="UP001610334"/>
    </source>
</evidence>
<keyword evidence="2" id="KW-0813">Transport</keyword>
<accession>A0ABR4HQC1</accession>
<dbReference type="Pfam" id="PF15413">
    <property type="entry name" value="PH_11"/>
    <property type="match status" value="1"/>
</dbReference>
<evidence type="ECO:0000256" key="10">
    <source>
        <dbReference type="SAM" id="Phobius"/>
    </source>
</evidence>
<feature type="compositionally biased region" description="Basic and acidic residues" evidence="9">
    <location>
        <begin position="876"/>
        <end position="885"/>
    </location>
</feature>
<evidence type="ECO:0000256" key="4">
    <source>
        <dbReference type="ARBA" id="ARBA00022824"/>
    </source>
</evidence>
<keyword evidence="8 10" id="KW-0472">Membrane</keyword>
<evidence type="ECO:0000256" key="8">
    <source>
        <dbReference type="ARBA" id="ARBA00023136"/>
    </source>
</evidence>
<evidence type="ECO:0000256" key="7">
    <source>
        <dbReference type="ARBA" id="ARBA00023121"/>
    </source>
</evidence>
<dbReference type="PROSITE" id="PS51847">
    <property type="entry name" value="SMP"/>
    <property type="match status" value="1"/>
</dbReference>
<feature type="compositionally biased region" description="Basic and acidic residues" evidence="9">
    <location>
        <begin position="498"/>
        <end position="523"/>
    </location>
</feature>
<feature type="compositionally biased region" description="Low complexity" evidence="9">
    <location>
        <begin position="702"/>
        <end position="722"/>
    </location>
</feature>
<feature type="region of interest" description="Disordered" evidence="9">
    <location>
        <begin position="610"/>
        <end position="833"/>
    </location>
</feature>
<feature type="region of interest" description="Disordered" evidence="9">
    <location>
        <begin position="480"/>
        <end position="571"/>
    </location>
</feature>
<keyword evidence="7" id="KW-0446">Lipid-binding</keyword>
<dbReference type="InterPro" id="IPR031468">
    <property type="entry name" value="SMP_LBD"/>
</dbReference>
<dbReference type="PANTHER" id="PTHR13466:SF19">
    <property type="entry name" value="NUCLEUS-VACUOLE JUNCTION PROTEIN 2"/>
    <property type="match status" value="1"/>
</dbReference>
<evidence type="ECO:0000313" key="12">
    <source>
        <dbReference type="EMBL" id="KAL2816942.1"/>
    </source>
</evidence>
<gene>
    <name evidence="12" type="ORF">BJX63DRAFT_131102</name>
</gene>
<evidence type="ECO:0000259" key="11">
    <source>
        <dbReference type="PROSITE" id="PS51847"/>
    </source>
</evidence>
<feature type="compositionally biased region" description="Basic and acidic residues" evidence="9">
    <location>
        <begin position="641"/>
        <end position="664"/>
    </location>
</feature>
<comment type="caution">
    <text evidence="12">The sequence shown here is derived from an EMBL/GenBank/DDBJ whole genome shotgun (WGS) entry which is preliminary data.</text>
</comment>
<feature type="compositionally biased region" description="Low complexity" evidence="9">
    <location>
        <begin position="621"/>
        <end position="630"/>
    </location>
</feature>
<keyword evidence="4" id="KW-0256">Endoplasmic reticulum</keyword>
<name>A0ABR4HQC1_9EURO</name>
<keyword evidence="5 10" id="KW-1133">Transmembrane helix</keyword>
<organism evidence="12 13">
    <name type="scientific">Aspergillus granulosus</name>
    <dbReference type="NCBI Taxonomy" id="176169"/>
    <lineage>
        <taxon>Eukaryota</taxon>
        <taxon>Fungi</taxon>
        <taxon>Dikarya</taxon>
        <taxon>Ascomycota</taxon>
        <taxon>Pezizomycotina</taxon>
        <taxon>Eurotiomycetes</taxon>
        <taxon>Eurotiomycetidae</taxon>
        <taxon>Eurotiales</taxon>
        <taxon>Aspergillaceae</taxon>
        <taxon>Aspergillus</taxon>
        <taxon>Aspergillus subgen. Nidulantes</taxon>
    </lineage>
</organism>
<evidence type="ECO:0000256" key="9">
    <source>
        <dbReference type="SAM" id="MobiDB-lite"/>
    </source>
</evidence>
<evidence type="ECO:0000256" key="3">
    <source>
        <dbReference type="ARBA" id="ARBA00022692"/>
    </source>
</evidence>
<feature type="region of interest" description="Disordered" evidence="9">
    <location>
        <begin position="864"/>
        <end position="905"/>
    </location>
</feature>
<comment type="subcellular location">
    <subcellularLocation>
        <location evidence="1">Endoplasmic reticulum membrane</location>
    </subcellularLocation>
</comment>
<feature type="compositionally biased region" description="Basic and acidic residues" evidence="9">
    <location>
        <begin position="799"/>
        <end position="809"/>
    </location>
</feature>
<feature type="compositionally biased region" description="Polar residues" evidence="9">
    <location>
        <begin position="667"/>
        <end position="701"/>
    </location>
</feature>
<reference evidence="12 13" key="1">
    <citation type="submission" date="2024-07" db="EMBL/GenBank/DDBJ databases">
        <title>Section-level genome sequencing and comparative genomics of Aspergillus sections Usti and Cavernicolus.</title>
        <authorList>
            <consortium name="Lawrence Berkeley National Laboratory"/>
            <person name="Nybo J.L."/>
            <person name="Vesth T.C."/>
            <person name="Theobald S."/>
            <person name="Frisvad J.C."/>
            <person name="Larsen T.O."/>
            <person name="Kjaerboelling I."/>
            <person name="Rothschild-Mancinelli K."/>
            <person name="Lyhne E.K."/>
            <person name="Kogle M.E."/>
            <person name="Barry K."/>
            <person name="Clum A."/>
            <person name="Na H."/>
            <person name="Ledsgaard L."/>
            <person name="Lin J."/>
            <person name="Lipzen A."/>
            <person name="Kuo A."/>
            <person name="Riley R."/>
            <person name="Mondo S."/>
            <person name="Labutti K."/>
            <person name="Haridas S."/>
            <person name="Pangalinan J."/>
            <person name="Salamov A.A."/>
            <person name="Simmons B.A."/>
            <person name="Magnuson J.K."/>
            <person name="Chen J."/>
            <person name="Drula E."/>
            <person name="Henrissat B."/>
            <person name="Wiebenga A."/>
            <person name="Lubbers R.J."/>
            <person name="Gomes A.C."/>
            <person name="Makela M.R."/>
            <person name="Stajich J."/>
            <person name="Grigoriev I.V."/>
            <person name="Mortensen U.H."/>
            <person name="De Vries R.P."/>
            <person name="Baker S.E."/>
            <person name="Andersen M.R."/>
        </authorList>
    </citation>
    <scope>NUCLEOTIDE SEQUENCE [LARGE SCALE GENOMIC DNA]</scope>
    <source>
        <strain evidence="12 13">CBS 588.65</strain>
    </source>
</reference>
<feature type="transmembrane region" description="Helical" evidence="10">
    <location>
        <begin position="7"/>
        <end position="32"/>
    </location>
</feature>
<keyword evidence="3 10" id="KW-0812">Transmembrane</keyword>
<evidence type="ECO:0000256" key="5">
    <source>
        <dbReference type="ARBA" id="ARBA00022989"/>
    </source>
</evidence>
<keyword evidence="13" id="KW-1185">Reference proteome</keyword>
<evidence type="ECO:0000256" key="6">
    <source>
        <dbReference type="ARBA" id="ARBA00023055"/>
    </source>
</evidence>
<feature type="compositionally biased region" description="Polar residues" evidence="9">
    <location>
        <begin position="891"/>
        <end position="905"/>
    </location>
</feature>